<protein>
    <submittedName>
        <fullName evidence="1">Uncharacterized protein</fullName>
    </submittedName>
</protein>
<name>A0A0F9EIM6_9ZZZZ</name>
<evidence type="ECO:0000313" key="1">
    <source>
        <dbReference type="EMBL" id="KKL73948.1"/>
    </source>
</evidence>
<proteinExistence type="predicted"/>
<gene>
    <name evidence="1" type="ORF">LCGC14_2069810</name>
</gene>
<accession>A0A0F9EIM6</accession>
<dbReference type="EMBL" id="LAZR01024806">
    <property type="protein sequence ID" value="KKL73948.1"/>
    <property type="molecule type" value="Genomic_DNA"/>
</dbReference>
<comment type="caution">
    <text evidence="1">The sequence shown here is derived from an EMBL/GenBank/DDBJ whole genome shotgun (WGS) entry which is preliminary data.</text>
</comment>
<dbReference type="AlphaFoldDB" id="A0A0F9EIM6"/>
<organism evidence="1">
    <name type="scientific">marine sediment metagenome</name>
    <dbReference type="NCBI Taxonomy" id="412755"/>
    <lineage>
        <taxon>unclassified sequences</taxon>
        <taxon>metagenomes</taxon>
        <taxon>ecological metagenomes</taxon>
    </lineage>
</organism>
<sequence length="31" mass="3402">LRIEGTQSVEENTKAIMQKIMPSQPDASDSP</sequence>
<reference evidence="1" key="1">
    <citation type="journal article" date="2015" name="Nature">
        <title>Complex archaea that bridge the gap between prokaryotes and eukaryotes.</title>
        <authorList>
            <person name="Spang A."/>
            <person name="Saw J.H."/>
            <person name="Jorgensen S.L."/>
            <person name="Zaremba-Niedzwiedzka K."/>
            <person name="Martijn J."/>
            <person name="Lind A.E."/>
            <person name="van Eijk R."/>
            <person name="Schleper C."/>
            <person name="Guy L."/>
            <person name="Ettema T.J."/>
        </authorList>
    </citation>
    <scope>NUCLEOTIDE SEQUENCE</scope>
</reference>
<feature type="non-terminal residue" evidence="1">
    <location>
        <position position="1"/>
    </location>
</feature>